<protein>
    <recommendedName>
        <fullName evidence="2">Reverse transcriptase domain-containing protein</fullName>
    </recommendedName>
</protein>
<accession>A0A699RNT5</accession>
<organism evidence="1">
    <name type="scientific">Tanacetum cinerariifolium</name>
    <name type="common">Dalmatian daisy</name>
    <name type="synonym">Chrysanthemum cinerariifolium</name>
    <dbReference type="NCBI Taxonomy" id="118510"/>
    <lineage>
        <taxon>Eukaryota</taxon>
        <taxon>Viridiplantae</taxon>
        <taxon>Streptophyta</taxon>
        <taxon>Embryophyta</taxon>
        <taxon>Tracheophyta</taxon>
        <taxon>Spermatophyta</taxon>
        <taxon>Magnoliopsida</taxon>
        <taxon>eudicotyledons</taxon>
        <taxon>Gunneridae</taxon>
        <taxon>Pentapetalae</taxon>
        <taxon>asterids</taxon>
        <taxon>campanulids</taxon>
        <taxon>Asterales</taxon>
        <taxon>Asteraceae</taxon>
        <taxon>Asteroideae</taxon>
        <taxon>Anthemideae</taxon>
        <taxon>Anthemidinae</taxon>
        <taxon>Tanacetum</taxon>
    </lineage>
</organism>
<evidence type="ECO:0008006" key="2">
    <source>
        <dbReference type="Google" id="ProtNLM"/>
    </source>
</evidence>
<proteinExistence type="predicted"/>
<evidence type="ECO:0000313" key="1">
    <source>
        <dbReference type="EMBL" id="GFC86717.1"/>
    </source>
</evidence>
<dbReference type="AlphaFoldDB" id="A0A699RNT5"/>
<sequence>SELPSFSAITPDEHVLSTEEPDISLSMREEHLDTILAMESDEFIKSGVENLIPILKFVFANSDATTESFSPSPILVKDSDS</sequence>
<reference evidence="1" key="1">
    <citation type="journal article" date="2019" name="Sci. Rep.">
        <title>Draft genome of Tanacetum cinerariifolium, the natural source of mosquito coil.</title>
        <authorList>
            <person name="Yamashiro T."/>
            <person name="Shiraishi A."/>
            <person name="Satake H."/>
            <person name="Nakayama K."/>
        </authorList>
    </citation>
    <scope>NUCLEOTIDE SEQUENCE</scope>
</reference>
<name>A0A699RNT5_TANCI</name>
<comment type="caution">
    <text evidence="1">The sequence shown here is derived from an EMBL/GenBank/DDBJ whole genome shotgun (WGS) entry which is preliminary data.</text>
</comment>
<feature type="non-terminal residue" evidence="1">
    <location>
        <position position="81"/>
    </location>
</feature>
<gene>
    <name evidence="1" type="ORF">Tci_858687</name>
</gene>
<dbReference type="EMBL" id="BKCJ011106606">
    <property type="protein sequence ID" value="GFC86717.1"/>
    <property type="molecule type" value="Genomic_DNA"/>
</dbReference>
<feature type="non-terminal residue" evidence="1">
    <location>
        <position position="1"/>
    </location>
</feature>